<dbReference type="EMBL" id="BGZK01002581">
    <property type="protein sequence ID" value="GBP95062.1"/>
    <property type="molecule type" value="Genomic_DNA"/>
</dbReference>
<reference evidence="2 3" key="1">
    <citation type="journal article" date="2019" name="Commun. Biol.">
        <title>The bagworm genome reveals a unique fibroin gene that provides high tensile strength.</title>
        <authorList>
            <person name="Kono N."/>
            <person name="Nakamura H."/>
            <person name="Ohtoshi R."/>
            <person name="Tomita M."/>
            <person name="Numata K."/>
            <person name="Arakawa K."/>
        </authorList>
    </citation>
    <scope>NUCLEOTIDE SEQUENCE [LARGE SCALE GENOMIC DNA]</scope>
</reference>
<gene>
    <name evidence="2" type="ORF">EVAR_66606_1</name>
</gene>
<evidence type="ECO:0000313" key="2">
    <source>
        <dbReference type="EMBL" id="GBP95062.1"/>
    </source>
</evidence>
<dbReference type="AlphaFoldDB" id="A0A4C2A5J4"/>
<organism evidence="2 3">
    <name type="scientific">Eumeta variegata</name>
    <name type="common">Bagworm moth</name>
    <name type="synonym">Eumeta japonica</name>
    <dbReference type="NCBI Taxonomy" id="151549"/>
    <lineage>
        <taxon>Eukaryota</taxon>
        <taxon>Metazoa</taxon>
        <taxon>Ecdysozoa</taxon>
        <taxon>Arthropoda</taxon>
        <taxon>Hexapoda</taxon>
        <taxon>Insecta</taxon>
        <taxon>Pterygota</taxon>
        <taxon>Neoptera</taxon>
        <taxon>Endopterygota</taxon>
        <taxon>Lepidoptera</taxon>
        <taxon>Glossata</taxon>
        <taxon>Ditrysia</taxon>
        <taxon>Tineoidea</taxon>
        <taxon>Psychidae</taxon>
        <taxon>Oiketicinae</taxon>
        <taxon>Eumeta</taxon>
    </lineage>
</organism>
<comment type="caution">
    <text evidence="2">The sequence shown here is derived from an EMBL/GenBank/DDBJ whole genome shotgun (WGS) entry which is preliminary data.</text>
</comment>
<accession>A0A4C2A5J4</accession>
<protein>
    <submittedName>
        <fullName evidence="2">Uncharacterized protein</fullName>
    </submittedName>
</protein>
<name>A0A4C2A5J4_EUMVA</name>
<evidence type="ECO:0000313" key="3">
    <source>
        <dbReference type="Proteomes" id="UP000299102"/>
    </source>
</evidence>
<keyword evidence="3" id="KW-1185">Reference proteome</keyword>
<proteinExistence type="predicted"/>
<feature type="region of interest" description="Disordered" evidence="1">
    <location>
        <begin position="138"/>
        <end position="168"/>
    </location>
</feature>
<feature type="region of interest" description="Disordered" evidence="1">
    <location>
        <begin position="1"/>
        <end position="45"/>
    </location>
</feature>
<evidence type="ECO:0000256" key="1">
    <source>
        <dbReference type="SAM" id="MobiDB-lite"/>
    </source>
</evidence>
<sequence length="224" mass="23696">MERWLKGVKRVATSSNDAERSKAVGAENSAITDPDDDATTSSSTVSKTKKGMSFFFVSICDVEGVKCLSCTPSRPYAWWCGAETTKKSPEGEVGGSAMLCSQTTGRTTGRTTMIACRARPDGTGVLTARDMPHGRLLKPGAVSGAGSSPAPREVAEDGAPSPTPKRARYHGSVSWTLDAGRGCGWESLMKSVTLGNVTMSHRTRGPPNAVSLPLNYDRSAAREH</sequence>
<feature type="region of interest" description="Disordered" evidence="1">
    <location>
        <begin position="199"/>
        <end position="224"/>
    </location>
</feature>
<dbReference type="Proteomes" id="UP000299102">
    <property type="component" value="Unassembled WGS sequence"/>
</dbReference>